<name>A0A3M7SZL7_BRAPC</name>
<sequence>MRLISVQFLPIDIIDKLNLLLGPPKLVMSGESMHKLNCNTKNSMQKKIKLFQINLIEPKSRSRVLDLVTEIQDPVIDDFFTTDHSADRSDKRSSS</sequence>
<evidence type="ECO:0000313" key="1">
    <source>
        <dbReference type="EMBL" id="RNA41167.1"/>
    </source>
</evidence>
<gene>
    <name evidence="1" type="ORF">BpHYR1_002769</name>
</gene>
<organism evidence="1 2">
    <name type="scientific">Brachionus plicatilis</name>
    <name type="common">Marine rotifer</name>
    <name type="synonym">Brachionus muelleri</name>
    <dbReference type="NCBI Taxonomy" id="10195"/>
    <lineage>
        <taxon>Eukaryota</taxon>
        <taxon>Metazoa</taxon>
        <taxon>Spiralia</taxon>
        <taxon>Gnathifera</taxon>
        <taxon>Rotifera</taxon>
        <taxon>Eurotatoria</taxon>
        <taxon>Monogononta</taxon>
        <taxon>Pseudotrocha</taxon>
        <taxon>Ploima</taxon>
        <taxon>Brachionidae</taxon>
        <taxon>Brachionus</taxon>
    </lineage>
</organism>
<dbReference type="EMBL" id="REGN01000537">
    <property type="protein sequence ID" value="RNA41167.1"/>
    <property type="molecule type" value="Genomic_DNA"/>
</dbReference>
<protein>
    <submittedName>
        <fullName evidence="1">Uncharacterized protein</fullName>
    </submittedName>
</protein>
<proteinExistence type="predicted"/>
<dbReference type="AlphaFoldDB" id="A0A3M7SZL7"/>
<dbReference type="Proteomes" id="UP000276133">
    <property type="component" value="Unassembled WGS sequence"/>
</dbReference>
<keyword evidence="2" id="KW-1185">Reference proteome</keyword>
<comment type="caution">
    <text evidence="1">The sequence shown here is derived from an EMBL/GenBank/DDBJ whole genome shotgun (WGS) entry which is preliminary data.</text>
</comment>
<evidence type="ECO:0000313" key="2">
    <source>
        <dbReference type="Proteomes" id="UP000276133"/>
    </source>
</evidence>
<accession>A0A3M7SZL7</accession>
<reference evidence="1 2" key="1">
    <citation type="journal article" date="2018" name="Sci. Rep.">
        <title>Genomic signatures of local adaptation to the degree of environmental predictability in rotifers.</title>
        <authorList>
            <person name="Franch-Gras L."/>
            <person name="Hahn C."/>
            <person name="Garcia-Roger E.M."/>
            <person name="Carmona M.J."/>
            <person name="Serra M."/>
            <person name="Gomez A."/>
        </authorList>
    </citation>
    <scope>NUCLEOTIDE SEQUENCE [LARGE SCALE GENOMIC DNA]</scope>
    <source>
        <strain evidence="1">HYR1</strain>
    </source>
</reference>